<dbReference type="EMBL" id="JAJUBB010000014">
    <property type="protein sequence ID" value="MDD1782960.1"/>
    <property type="molecule type" value="Genomic_DNA"/>
</dbReference>
<reference evidence="1" key="1">
    <citation type="submission" date="2021-12" db="EMBL/GenBank/DDBJ databases">
        <title>Enterovibrio ZSDZ35 sp. nov. and Enterovibrio ZSDZ42 sp. nov., isolated from coastal seawater in Qingdao.</title>
        <authorList>
            <person name="Zhang P."/>
        </authorList>
    </citation>
    <scope>NUCLEOTIDE SEQUENCE</scope>
    <source>
        <strain evidence="1">ZSDZ35</strain>
    </source>
</reference>
<sequence>MKDRFVDHHFTKIIEGRHEPSVSTLAITSTLKKIEIAREAILKSRDEDVVQNVLCYSEVKRALEQCLEYINNLDSWLTYDDFAIYQNFAEDRLLEAEKIIDQELPELGL</sequence>
<organism evidence="1 2">
    <name type="scientific">Enterovibrio qingdaonensis</name>
    <dbReference type="NCBI Taxonomy" id="2899818"/>
    <lineage>
        <taxon>Bacteria</taxon>
        <taxon>Pseudomonadati</taxon>
        <taxon>Pseudomonadota</taxon>
        <taxon>Gammaproteobacteria</taxon>
        <taxon>Vibrionales</taxon>
        <taxon>Vibrionaceae</taxon>
        <taxon>Enterovibrio</taxon>
    </lineage>
</organism>
<proteinExistence type="predicted"/>
<comment type="caution">
    <text evidence="1">The sequence shown here is derived from an EMBL/GenBank/DDBJ whole genome shotgun (WGS) entry which is preliminary data.</text>
</comment>
<accession>A0ABT5QPQ2</accession>
<evidence type="ECO:0000313" key="2">
    <source>
        <dbReference type="Proteomes" id="UP001149821"/>
    </source>
</evidence>
<gene>
    <name evidence="1" type="ORF">LRP49_17445</name>
</gene>
<name>A0ABT5QPQ2_9GAMM</name>
<protein>
    <submittedName>
        <fullName evidence="1">Uncharacterized protein</fullName>
    </submittedName>
</protein>
<dbReference type="RefSeq" id="WP_274143590.1">
    <property type="nucleotide sequence ID" value="NZ_JAJUBB010000014.1"/>
</dbReference>
<evidence type="ECO:0000313" key="1">
    <source>
        <dbReference type="EMBL" id="MDD1782960.1"/>
    </source>
</evidence>
<dbReference type="Proteomes" id="UP001149821">
    <property type="component" value="Unassembled WGS sequence"/>
</dbReference>
<keyword evidence="2" id="KW-1185">Reference proteome</keyword>